<evidence type="ECO:0000259" key="1">
    <source>
        <dbReference type="Pfam" id="PF01425"/>
    </source>
</evidence>
<sequence>MAVKDVFQLKGEKNTAGSPQWFCTHPVATKTAHSLSRLLQAGATFIGFTHLDELAYSMQGNNMHYGAADNPRLPGYFCGGSSMGSAAAVASGLANIALGTDTGGSVRVPASYCGLFGIRTSHALISLEGVIGLAPCFDTVGWFSQNASLLFDVVKLLIPKQDRTTREITQLIICPEINQLADKPIQAILNQYITTLRSQFKMDTIVHLPDQQILHELSDVFRILQGRAIANEHGVWIKKYRPIFSADIAERISMALSITDMEVSWPRQKQRYWYQYMANWLPDRETVLVIPTSVSTALKKNTHLSTRALSLSRQRLLGLTAIARLEL</sequence>
<dbReference type="Pfam" id="PF01425">
    <property type="entry name" value="Amidase"/>
    <property type="match status" value="1"/>
</dbReference>
<dbReference type="Gene3D" id="3.90.1300.10">
    <property type="entry name" value="Amidase signature (AS) domain"/>
    <property type="match status" value="1"/>
</dbReference>
<reference evidence="2" key="1">
    <citation type="journal article" date="2022" name="Arch. Microbiol.">
        <title>Microbulbifer okhotskensis sp. nov., isolated from a deep bottom sediment of the Okhotsk Sea.</title>
        <authorList>
            <person name="Romanenko L."/>
            <person name="Kurilenko V."/>
            <person name="Otstavnykh N."/>
            <person name="Velansky P."/>
            <person name="Isaeva M."/>
            <person name="Mikhailov V."/>
        </authorList>
    </citation>
    <scope>NUCLEOTIDE SEQUENCE</scope>
    <source>
        <strain evidence="2">OS29</strain>
    </source>
</reference>
<protein>
    <submittedName>
        <fullName evidence="2">Amidase family protein</fullName>
    </submittedName>
</protein>
<evidence type="ECO:0000313" key="3">
    <source>
        <dbReference type="Proteomes" id="UP001139028"/>
    </source>
</evidence>
<dbReference type="AlphaFoldDB" id="A0A9X2J6V3"/>
<feature type="domain" description="Amidase" evidence="1">
    <location>
        <begin position="1"/>
        <end position="158"/>
    </location>
</feature>
<dbReference type="EMBL" id="JALBWM010000085">
    <property type="protein sequence ID" value="MCO1335819.1"/>
    <property type="molecule type" value="Genomic_DNA"/>
</dbReference>
<dbReference type="InterPro" id="IPR036928">
    <property type="entry name" value="AS_sf"/>
</dbReference>
<dbReference type="InterPro" id="IPR023631">
    <property type="entry name" value="Amidase_dom"/>
</dbReference>
<proteinExistence type="predicted"/>
<name>A0A9X2J6V3_9GAMM</name>
<keyword evidence="3" id="KW-1185">Reference proteome</keyword>
<evidence type="ECO:0000313" key="2">
    <source>
        <dbReference type="EMBL" id="MCO1335819.1"/>
    </source>
</evidence>
<dbReference type="PANTHER" id="PTHR46310">
    <property type="entry name" value="AMIDASE 1"/>
    <property type="match status" value="1"/>
</dbReference>
<organism evidence="2 3">
    <name type="scientific">Microbulbifer okhotskensis</name>
    <dbReference type="NCBI Taxonomy" id="2926617"/>
    <lineage>
        <taxon>Bacteria</taxon>
        <taxon>Pseudomonadati</taxon>
        <taxon>Pseudomonadota</taxon>
        <taxon>Gammaproteobacteria</taxon>
        <taxon>Cellvibrionales</taxon>
        <taxon>Microbulbiferaceae</taxon>
        <taxon>Microbulbifer</taxon>
    </lineage>
</organism>
<dbReference type="SUPFAM" id="SSF75304">
    <property type="entry name" value="Amidase signature (AS) enzymes"/>
    <property type="match status" value="1"/>
</dbReference>
<gene>
    <name evidence="2" type="ORF">MO867_15905</name>
</gene>
<comment type="caution">
    <text evidence="2">The sequence shown here is derived from an EMBL/GenBank/DDBJ whole genome shotgun (WGS) entry which is preliminary data.</text>
</comment>
<dbReference type="Proteomes" id="UP001139028">
    <property type="component" value="Unassembled WGS sequence"/>
</dbReference>
<accession>A0A9X2J6V3</accession>
<dbReference type="PANTHER" id="PTHR46310:SF7">
    <property type="entry name" value="AMIDASE 1"/>
    <property type="match status" value="1"/>
</dbReference>